<evidence type="ECO:0000313" key="2">
    <source>
        <dbReference type="EMBL" id="PKU31208.1"/>
    </source>
</evidence>
<dbReference type="EMBL" id="KZ513170">
    <property type="protein sequence ID" value="PKU31208.1"/>
    <property type="molecule type" value="Genomic_DNA"/>
</dbReference>
<dbReference type="SUPFAM" id="SSF50156">
    <property type="entry name" value="PDZ domain-like"/>
    <property type="match status" value="1"/>
</dbReference>
<gene>
    <name evidence="2" type="ORF">llap_18488</name>
</gene>
<dbReference type="AlphaFoldDB" id="A0A2I0TBP4"/>
<dbReference type="PROSITE" id="PS50106">
    <property type="entry name" value="PDZ"/>
    <property type="match status" value="1"/>
</dbReference>
<dbReference type="Gene3D" id="2.30.42.10">
    <property type="match status" value="1"/>
</dbReference>
<feature type="domain" description="PDZ" evidence="1">
    <location>
        <begin position="44"/>
        <end position="94"/>
    </location>
</feature>
<dbReference type="PANTHER" id="PTHR19964:SF89">
    <property type="entry name" value="INACTIVATION-NO-AFTER-POTENTIAL D PROTEIN-LIKE PROTEIN"/>
    <property type="match status" value="1"/>
</dbReference>
<proteinExistence type="predicted"/>
<dbReference type="Pfam" id="PF00595">
    <property type="entry name" value="PDZ"/>
    <property type="match status" value="1"/>
</dbReference>
<sequence length="137" mass="15091">MVSIFLSHQKEGKGKDSALRWEFAVCLRQKIRQRYADLPGELHIIELEKDKNGLGLSLAGNKDRSRMSIFVVGINPDGPAGRDGRMHIGDELLERPGWTIFTDEATSLPLGGASLHVGIKLLYLQSELMAIAHGSNI</sequence>
<reference evidence="3" key="1">
    <citation type="submission" date="2017-11" db="EMBL/GenBank/DDBJ databases">
        <authorList>
            <person name="Lima N.C."/>
            <person name="Parody-Merino A.M."/>
            <person name="Battley P.F."/>
            <person name="Fidler A.E."/>
            <person name="Prosdocimi F."/>
        </authorList>
    </citation>
    <scope>NUCLEOTIDE SEQUENCE [LARGE SCALE GENOMIC DNA]</scope>
</reference>
<evidence type="ECO:0000313" key="3">
    <source>
        <dbReference type="Proteomes" id="UP000233556"/>
    </source>
</evidence>
<protein>
    <submittedName>
        <fullName evidence="2">Inad-like protein</fullName>
    </submittedName>
</protein>
<dbReference type="Proteomes" id="UP000233556">
    <property type="component" value="Unassembled WGS sequence"/>
</dbReference>
<keyword evidence="3" id="KW-1185">Reference proteome</keyword>
<dbReference type="InterPro" id="IPR036034">
    <property type="entry name" value="PDZ_sf"/>
</dbReference>
<accession>A0A2I0TBP4</accession>
<reference evidence="3" key="2">
    <citation type="submission" date="2017-12" db="EMBL/GenBank/DDBJ databases">
        <title>Genome sequence of the Bar-tailed Godwit (Limosa lapponica baueri).</title>
        <authorList>
            <person name="Lima N.C.B."/>
            <person name="Parody-Merino A.M."/>
            <person name="Battley P.F."/>
            <person name="Fidler A.E."/>
            <person name="Prosdocimi F."/>
        </authorList>
    </citation>
    <scope>NUCLEOTIDE SEQUENCE [LARGE SCALE GENOMIC DNA]</scope>
</reference>
<dbReference type="PANTHER" id="PTHR19964">
    <property type="entry name" value="MULTIPLE PDZ DOMAIN PROTEIN"/>
    <property type="match status" value="1"/>
</dbReference>
<dbReference type="InterPro" id="IPR001478">
    <property type="entry name" value="PDZ"/>
</dbReference>
<dbReference type="InterPro" id="IPR051342">
    <property type="entry name" value="PDZ_scaffold"/>
</dbReference>
<name>A0A2I0TBP4_LIMLA</name>
<organism evidence="2 3">
    <name type="scientific">Limosa lapponica baueri</name>
    <dbReference type="NCBI Taxonomy" id="1758121"/>
    <lineage>
        <taxon>Eukaryota</taxon>
        <taxon>Metazoa</taxon>
        <taxon>Chordata</taxon>
        <taxon>Craniata</taxon>
        <taxon>Vertebrata</taxon>
        <taxon>Euteleostomi</taxon>
        <taxon>Archelosauria</taxon>
        <taxon>Archosauria</taxon>
        <taxon>Dinosauria</taxon>
        <taxon>Saurischia</taxon>
        <taxon>Theropoda</taxon>
        <taxon>Coelurosauria</taxon>
        <taxon>Aves</taxon>
        <taxon>Neognathae</taxon>
        <taxon>Neoaves</taxon>
        <taxon>Charadriiformes</taxon>
        <taxon>Scolopacidae</taxon>
        <taxon>Limosa</taxon>
    </lineage>
</organism>
<evidence type="ECO:0000259" key="1">
    <source>
        <dbReference type="PROSITE" id="PS50106"/>
    </source>
</evidence>
<dbReference type="OrthoDB" id="6022711at2759"/>